<dbReference type="GO" id="GO:0000160">
    <property type="term" value="P:phosphorelay signal transduction system"/>
    <property type="evidence" value="ECO:0007669"/>
    <property type="project" value="InterPro"/>
</dbReference>
<dbReference type="SUPFAM" id="SSF52172">
    <property type="entry name" value="CheY-like"/>
    <property type="match status" value="1"/>
</dbReference>
<evidence type="ECO:0000256" key="3">
    <source>
        <dbReference type="ARBA" id="ARBA00023125"/>
    </source>
</evidence>
<evidence type="ECO:0000256" key="4">
    <source>
        <dbReference type="ARBA" id="ARBA00023163"/>
    </source>
</evidence>
<dbReference type="InterPro" id="IPR000232">
    <property type="entry name" value="HSF_DNA-bd"/>
</dbReference>
<dbReference type="PROSITE" id="PS50110">
    <property type="entry name" value="RESPONSE_REGULATORY"/>
    <property type="match status" value="1"/>
</dbReference>
<dbReference type="PANTHER" id="PTHR10015">
    <property type="entry name" value="HEAT SHOCK TRANSCRIPTION FACTOR"/>
    <property type="match status" value="1"/>
</dbReference>
<dbReference type="PRINTS" id="PR00056">
    <property type="entry name" value="HSFDOMAIN"/>
</dbReference>
<accession>H8ZFD2</accession>
<feature type="domain" description="Response regulatory" evidence="7">
    <location>
        <begin position="178"/>
        <end position="290"/>
    </location>
</feature>
<reference evidence="8" key="1">
    <citation type="submission" date="2011-03" db="EMBL/GenBank/DDBJ databases">
        <title>The Genome Sequence of Nematocida sp1 strain ERTm2.</title>
        <authorList>
            <consortium name="The Broad Institute Genome Sequencing Platform"/>
            <consortium name="The Broad Institute Genome Sequencing Center for Infectious Disease"/>
            <person name="Cuomo C."/>
            <person name="Troemel E."/>
            <person name="Young S.K."/>
            <person name="Zeng Q."/>
            <person name="Gargeya S."/>
            <person name="Fitzgerald M."/>
            <person name="Haas B."/>
            <person name="Abouelleil A."/>
            <person name="Alvarado L."/>
            <person name="Arachchi H.M."/>
            <person name="Berlin A."/>
            <person name="Brown A."/>
            <person name="Chapman S.B."/>
            <person name="Chen Z."/>
            <person name="Dunbar C."/>
            <person name="Freedman E."/>
            <person name="Gearin G."/>
            <person name="Gellesch M."/>
            <person name="Goldberg J."/>
            <person name="Griggs A."/>
            <person name="Gujja S."/>
            <person name="Heilman E.R."/>
            <person name="Heiman D."/>
            <person name="Howarth C."/>
            <person name="Larson L."/>
            <person name="Lui A."/>
            <person name="MacDonald P.J.P."/>
            <person name="Mehta T."/>
            <person name="Montmayeur A."/>
            <person name="Murphy C."/>
            <person name="Neiman D."/>
            <person name="Pearson M."/>
            <person name="Priest M."/>
            <person name="Roberts A."/>
            <person name="Saif S."/>
            <person name="Shea T."/>
            <person name="Shenoy N."/>
            <person name="Sisk P."/>
            <person name="Stolte C."/>
            <person name="Sykes S."/>
            <person name="White J."/>
            <person name="Yandava C."/>
            <person name="Wortman J."/>
            <person name="Nusbaum C."/>
            <person name="Birren B."/>
        </authorList>
    </citation>
    <scope>NUCLEOTIDE SEQUENCE</scope>
    <source>
        <strain evidence="8">ERTm2</strain>
    </source>
</reference>
<evidence type="ECO:0000313" key="9">
    <source>
        <dbReference type="EMBL" id="KFG25946.1"/>
    </source>
</evidence>
<dbReference type="HOGENOM" id="CLU_008776_3_1_1"/>
<dbReference type="GO" id="GO:0043565">
    <property type="term" value="F:sequence-specific DNA binding"/>
    <property type="evidence" value="ECO:0007669"/>
    <property type="project" value="InterPro"/>
</dbReference>
<evidence type="ECO:0000313" key="10">
    <source>
        <dbReference type="Proteomes" id="UP000054524"/>
    </source>
</evidence>
<comment type="caution">
    <text evidence="6">Lacks conserved residue(s) required for the propagation of feature annotation.</text>
</comment>
<keyword evidence="5" id="KW-0539">Nucleus</keyword>
<keyword evidence="3" id="KW-0238">DNA-binding</keyword>
<protein>
    <recommendedName>
        <fullName evidence="7">Response regulatory domain-containing protein</fullName>
    </recommendedName>
</protein>
<reference evidence="9 10" key="3">
    <citation type="journal article" date="2014" name="Genome Announc.">
        <title>Genome Sequence of the Microsporidian Species Nematocida sp1 Strain ERTm6 (ATCC PRA-372).</title>
        <authorList>
            <person name="Bakowski M.A."/>
            <person name="Priest M."/>
            <person name="Young S."/>
            <person name="Cuomo C.A."/>
            <person name="Troemel E.R."/>
        </authorList>
    </citation>
    <scope>NUCLEOTIDE SEQUENCE [LARGE SCALE GENOMIC DNA]</scope>
    <source>
        <strain evidence="9 10">ERTm6</strain>
    </source>
</reference>
<keyword evidence="10" id="KW-1185">Reference proteome</keyword>
<dbReference type="GO" id="GO:0003700">
    <property type="term" value="F:DNA-binding transcription factor activity"/>
    <property type="evidence" value="ECO:0007669"/>
    <property type="project" value="InterPro"/>
</dbReference>
<keyword evidence="2" id="KW-0805">Transcription regulation</keyword>
<dbReference type="CDD" id="cd00156">
    <property type="entry name" value="REC"/>
    <property type="match status" value="1"/>
</dbReference>
<keyword evidence="4" id="KW-0804">Transcription</keyword>
<comment type="subcellular location">
    <subcellularLocation>
        <location evidence="1">Nucleus</location>
    </subcellularLocation>
</comment>
<dbReference type="GO" id="GO:0005634">
    <property type="term" value="C:nucleus"/>
    <property type="evidence" value="ECO:0007669"/>
    <property type="project" value="UniProtKB-SubCell"/>
</dbReference>
<dbReference type="Proteomes" id="UP000005622">
    <property type="component" value="Unassembled WGS sequence"/>
</dbReference>
<proteinExistence type="predicted"/>
<evidence type="ECO:0000256" key="1">
    <source>
        <dbReference type="ARBA" id="ARBA00004123"/>
    </source>
</evidence>
<dbReference type="AlphaFoldDB" id="H8ZFD2"/>
<dbReference type="EMBL" id="AKIJ01000004">
    <property type="protein sequence ID" value="KFG25946.1"/>
    <property type="molecule type" value="Genomic_DNA"/>
</dbReference>
<dbReference type="STRING" id="944018.H8ZFD2"/>
<dbReference type="InterPro" id="IPR036390">
    <property type="entry name" value="WH_DNA-bd_sf"/>
</dbReference>
<evidence type="ECO:0000313" key="8">
    <source>
        <dbReference type="EMBL" id="EHY64684.1"/>
    </source>
</evidence>
<dbReference type="Pfam" id="PF00072">
    <property type="entry name" value="Response_reg"/>
    <property type="match status" value="1"/>
</dbReference>
<organism evidence="8">
    <name type="scientific">Nematocida ausubeli (strain ATCC PRA-371 / ERTm2)</name>
    <name type="common">Nematode killer fungus</name>
    <dbReference type="NCBI Taxonomy" id="1913371"/>
    <lineage>
        <taxon>Eukaryota</taxon>
        <taxon>Fungi</taxon>
        <taxon>Fungi incertae sedis</taxon>
        <taxon>Microsporidia</taxon>
        <taxon>Nematocida</taxon>
    </lineage>
</organism>
<gene>
    <name evidence="8" type="ORF">NERG_02303</name>
    <name evidence="9" type="ORF">NESG_01935</name>
</gene>
<dbReference type="EMBL" id="JH604639">
    <property type="protein sequence ID" value="EHY64684.1"/>
    <property type="molecule type" value="Genomic_DNA"/>
</dbReference>
<dbReference type="PANTHER" id="PTHR10015:SF361">
    <property type="entry name" value="TRANSCRIPTION FACTOR SKN7"/>
    <property type="match status" value="1"/>
</dbReference>
<accession>A0A086J1C8</accession>
<dbReference type="InterPro" id="IPR036388">
    <property type="entry name" value="WH-like_DNA-bd_sf"/>
</dbReference>
<dbReference type="Gene3D" id="1.10.10.10">
    <property type="entry name" value="Winged helix-like DNA-binding domain superfamily/Winged helix DNA-binding domain"/>
    <property type="match status" value="1"/>
</dbReference>
<dbReference type="InterPro" id="IPR011006">
    <property type="entry name" value="CheY-like_superfamily"/>
</dbReference>
<dbReference type="Pfam" id="PF00447">
    <property type="entry name" value="HSF_DNA-bind"/>
    <property type="match status" value="1"/>
</dbReference>
<dbReference type="SMART" id="SM00415">
    <property type="entry name" value="HSF"/>
    <property type="match status" value="1"/>
</dbReference>
<evidence type="ECO:0000256" key="6">
    <source>
        <dbReference type="PROSITE-ProRule" id="PRU00169"/>
    </source>
</evidence>
<dbReference type="FunFam" id="1.10.10.10:FF:000027">
    <property type="entry name" value="Heat shock transcription factor 1"/>
    <property type="match status" value="1"/>
</dbReference>
<evidence type="ECO:0000259" key="7">
    <source>
        <dbReference type="PROSITE" id="PS50110"/>
    </source>
</evidence>
<dbReference type="PROSITE" id="PS00434">
    <property type="entry name" value="HSF_DOMAIN"/>
    <property type="match status" value="1"/>
</dbReference>
<dbReference type="InterPro" id="IPR001789">
    <property type="entry name" value="Sig_transdc_resp-reg_receiver"/>
</dbReference>
<sequence length="311" mass="36101">MKVLKTASQSTEFIEKLYSMLEDLQNQTYIQWTSQGTSFLIINPTDFGKCMLNKHFKHGNLSSFVRQLNKYDFHKIKSQESILKQFGLQVWEFKHNYFQRGREDILKHIVRKKSNADKRFKTSREMSSDNLEASNRIQSQIIGTLKMLTVHFQVLVEEVNDLKRNLNKKEVLFKENVNVLIAEDNLTCSSYAGAILRKIGCTPDIIEQEKEILVKLSETKYDIIFLSLQLPSIQKILSAFRQYDEVTPVILIVDGLAQEEYISVLGAGASDVLMKPYHQNAMVQIMMKYCYNPRTNQSMHQKNVSNNLSIW</sequence>
<evidence type="ECO:0000256" key="5">
    <source>
        <dbReference type="ARBA" id="ARBA00023242"/>
    </source>
</evidence>
<evidence type="ECO:0000256" key="2">
    <source>
        <dbReference type="ARBA" id="ARBA00023015"/>
    </source>
</evidence>
<dbReference type="Proteomes" id="UP000054524">
    <property type="component" value="Unassembled WGS sequence"/>
</dbReference>
<reference evidence="9" key="2">
    <citation type="submission" date="2012-10" db="EMBL/GenBank/DDBJ databases">
        <authorList>
            <consortium name="The Broad Institute Genome Sequencing Platform"/>
            <consortium name="The Broad Institute Genome Sequencing Center for Infectious Disease"/>
            <person name="Cuomo C."/>
            <person name="Troemel E."/>
            <person name="Walker B."/>
            <person name="Young S.K."/>
            <person name="Zeng Q."/>
            <person name="Gargeya S."/>
            <person name="Fitzgerald M."/>
            <person name="Haas B."/>
            <person name="Abouelleil A."/>
            <person name="Alvarado L."/>
            <person name="Arachchi H.M."/>
            <person name="Berlin A.M."/>
            <person name="Chapman S.B."/>
            <person name="Goldberg J."/>
            <person name="Griggs A."/>
            <person name="Gujja S."/>
            <person name="Hansen M."/>
            <person name="Howarth C."/>
            <person name="Imamovic A."/>
            <person name="Larimer J."/>
            <person name="McCowan C."/>
            <person name="Murphy C."/>
            <person name="Neiman D."/>
            <person name="Pearson M."/>
            <person name="Priest M."/>
            <person name="Roberts A."/>
            <person name="Saif S."/>
            <person name="Shea T."/>
            <person name="Sisk P."/>
            <person name="Sykes S."/>
            <person name="Wortman J."/>
            <person name="Nusbaum C."/>
            <person name="Birren B."/>
        </authorList>
    </citation>
    <scope>NUCLEOTIDE SEQUENCE</scope>
    <source>
        <strain evidence="9">ERTm6</strain>
    </source>
</reference>
<dbReference type="Gene3D" id="3.40.50.2300">
    <property type="match status" value="1"/>
</dbReference>
<dbReference type="SUPFAM" id="SSF46785">
    <property type="entry name" value="Winged helix' DNA-binding domain"/>
    <property type="match status" value="1"/>
</dbReference>
<name>H8ZFD2_NEMA1</name>
<dbReference type="OrthoDB" id="60033at2759"/>
<dbReference type="SMART" id="SM00448">
    <property type="entry name" value="REC"/>
    <property type="match status" value="1"/>
</dbReference>